<dbReference type="Pfam" id="PF05258">
    <property type="entry name" value="DciA"/>
    <property type="match status" value="1"/>
</dbReference>
<sequence length="151" mass="16142">MSRAASRSRGPQALGACGSFATLSSRAAALDALDRALRQTLPMPLRDEVRFANLRGGRLLFLASTPAWATRLRLLQAQILATARGLDIRAESVGIKVSPLPRIEVEPERVRVLSPAAAAHLRAAAAAATDPEWQALFGRLAALTKPDDPTR</sequence>
<keyword evidence="2" id="KW-1185">Reference proteome</keyword>
<evidence type="ECO:0000313" key="2">
    <source>
        <dbReference type="Proteomes" id="UP001556220"/>
    </source>
</evidence>
<dbReference type="RefSeq" id="WP_367854259.1">
    <property type="nucleotide sequence ID" value="NZ_JBFOHK010000002.1"/>
</dbReference>
<comment type="caution">
    <text evidence="1">The sequence shown here is derived from an EMBL/GenBank/DDBJ whole genome shotgun (WGS) entry which is preliminary data.</text>
</comment>
<protein>
    <submittedName>
        <fullName evidence="1">DciA family protein</fullName>
    </submittedName>
</protein>
<dbReference type="EMBL" id="JBFOHK010000002">
    <property type="protein sequence ID" value="MEW9572207.1"/>
    <property type="molecule type" value="Genomic_DNA"/>
</dbReference>
<dbReference type="Proteomes" id="UP001556220">
    <property type="component" value="Unassembled WGS sequence"/>
</dbReference>
<dbReference type="InterPro" id="IPR007922">
    <property type="entry name" value="DciA-like"/>
</dbReference>
<gene>
    <name evidence="1" type="ORF">ABQJ54_10620</name>
</gene>
<name>A0ABV3QFY7_9GAMM</name>
<evidence type="ECO:0000313" key="1">
    <source>
        <dbReference type="EMBL" id="MEW9572207.1"/>
    </source>
</evidence>
<reference evidence="1 2" key="1">
    <citation type="submission" date="2024-06" db="EMBL/GenBank/DDBJ databases">
        <authorList>
            <person name="Woo H."/>
        </authorList>
    </citation>
    <scope>NUCLEOTIDE SEQUENCE [LARGE SCALE GENOMIC DNA]</scope>
    <source>
        <strain evidence="1 2">Si-c</strain>
    </source>
</reference>
<organism evidence="1 2">
    <name type="scientific">Rhodanobacter lycopersici</name>
    <dbReference type="NCBI Taxonomy" id="3162487"/>
    <lineage>
        <taxon>Bacteria</taxon>
        <taxon>Pseudomonadati</taxon>
        <taxon>Pseudomonadota</taxon>
        <taxon>Gammaproteobacteria</taxon>
        <taxon>Lysobacterales</taxon>
        <taxon>Rhodanobacteraceae</taxon>
        <taxon>Rhodanobacter</taxon>
    </lineage>
</organism>
<proteinExistence type="predicted"/>
<accession>A0ABV3QFY7</accession>